<sequence length="151" mass="16655">MTENSARWRLVIFVYLSLAFAASAACLLYLLSGGLEDPASASLTAVRPYLFYISAGSLGGSLYALRAFHQFYDQPVTIRFVYWYFMRPYLCGGTAMITIILLDSGIMLLSVENSLSARTGLAFLTGFGYGKFMEKLTHLAEALFNGNGKKE</sequence>
<comment type="caution">
    <text evidence="1">The sequence shown here is derived from an EMBL/GenBank/DDBJ whole genome shotgun (WGS) entry which is preliminary data.</text>
</comment>
<name>A0ACC7NX92_9BACL</name>
<accession>A0ACC7NX92</accession>
<evidence type="ECO:0000313" key="2">
    <source>
        <dbReference type="Proteomes" id="UP001631969"/>
    </source>
</evidence>
<protein>
    <submittedName>
        <fullName evidence="1">Uncharacterized protein</fullName>
    </submittedName>
</protein>
<keyword evidence="2" id="KW-1185">Reference proteome</keyword>
<gene>
    <name evidence="1" type="ORF">ACI1P1_10860</name>
</gene>
<organism evidence="1 2">
    <name type="scientific">Paenibacillus mesotrionivorans</name>
    <dbReference type="NCBI Taxonomy" id="3160968"/>
    <lineage>
        <taxon>Bacteria</taxon>
        <taxon>Bacillati</taxon>
        <taxon>Bacillota</taxon>
        <taxon>Bacilli</taxon>
        <taxon>Bacillales</taxon>
        <taxon>Paenibacillaceae</taxon>
        <taxon>Paenibacillus</taxon>
    </lineage>
</organism>
<reference evidence="1" key="1">
    <citation type="submission" date="2024-12" db="EMBL/GenBank/DDBJ databases">
        <authorList>
            <person name="Wu N."/>
        </authorList>
    </citation>
    <scope>NUCLEOTIDE SEQUENCE</scope>
    <source>
        <strain evidence="1">P15</strain>
    </source>
</reference>
<proteinExistence type="predicted"/>
<dbReference type="Proteomes" id="UP001631969">
    <property type="component" value="Unassembled WGS sequence"/>
</dbReference>
<evidence type="ECO:0000313" key="1">
    <source>
        <dbReference type="EMBL" id="MFM9328790.1"/>
    </source>
</evidence>
<dbReference type="EMBL" id="JBJURJ010000006">
    <property type="protein sequence ID" value="MFM9328790.1"/>
    <property type="molecule type" value="Genomic_DNA"/>
</dbReference>